<name>A0A9P6IYX3_9FUNG</name>
<keyword evidence="3" id="KW-1185">Reference proteome</keyword>
<accession>A0A9P6IYX3</accession>
<evidence type="ECO:0000256" key="1">
    <source>
        <dbReference type="SAM" id="MobiDB-lite"/>
    </source>
</evidence>
<dbReference type="Proteomes" id="UP000749646">
    <property type="component" value="Unassembled WGS sequence"/>
</dbReference>
<feature type="compositionally biased region" description="Low complexity" evidence="1">
    <location>
        <begin position="102"/>
        <end position="114"/>
    </location>
</feature>
<comment type="caution">
    <text evidence="2">The sequence shown here is derived from an EMBL/GenBank/DDBJ whole genome shotgun (WGS) entry which is preliminary data.</text>
</comment>
<reference evidence="2" key="1">
    <citation type="journal article" date="2020" name="Fungal Divers.">
        <title>Resolving the Mortierellaceae phylogeny through synthesis of multi-gene phylogenetics and phylogenomics.</title>
        <authorList>
            <person name="Vandepol N."/>
            <person name="Liber J."/>
            <person name="Desiro A."/>
            <person name="Na H."/>
            <person name="Kennedy M."/>
            <person name="Barry K."/>
            <person name="Grigoriev I.V."/>
            <person name="Miller A.N."/>
            <person name="O'Donnell K."/>
            <person name="Stajich J.E."/>
            <person name="Bonito G."/>
        </authorList>
    </citation>
    <scope>NUCLEOTIDE SEQUENCE</scope>
    <source>
        <strain evidence="2">MES-2147</strain>
    </source>
</reference>
<protein>
    <submittedName>
        <fullName evidence="2">Uncharacterized protein</fullName>
    </submittedName>
</protein>
<feature type="compositionally biased region" description="Polar residues" evidence="1">
    <location>
        <begin position="125"/>
        <end position="138"/>
    </location>
</feature>
<feature type="non-terminal residue" evidence="2">
    <location>
        <position position="138"/>
    </location>
</feature>
<sequence length="138" mass="14268">MSVKDPRLSQILPVIRCSDCGVDVEFRSLGEHVCSAAPPMPALPALPVIPVPKSPSSGLKAGAYKPGYKPPPIPINSPQPGSPALNGFNSSLSGPPVPNSPSRPSTASPRPALPFLEKYAKKNKSATSSPPLPNGNTQ</sequence>
<dbReference type="EMBL" id="JAAAHW010007048">
    <property type="protein sequence ID" value="KAF9951819.1"/>
    <property type="molecule type" value="Genomic_DNA"/>
</dbReference>
<proteinExistence type="predicted"/>
<gene>
    <name evidence="2" type="ORF">BGZ65_005728</name>
</gene>
<dbReference type="OrthoDB" id="1112565at2759"/>
<dbReference type="AlphaFoldDB" id="A0A9P6IYX3"/>
<evidence type="ECO:0000313" key="3">
    <source>
        <dbReference type="Proteomes" id="UP000749646"/>
    </source>
</evidence>
<organism evidence="2 3">
    <name type="scientific">Modicella reniformis</name>
    <dbReference type="NCBI Taxonomy" id="1440133"/>
    <lineage>
        <taxon>Eukaryota</taxon>
        <taxon>Fungi</taxon>
        <taxon>Fungi incertae sedis</taxon>
        <taxon>Mucoromycota</taxon>
        <taxon>Mortierellomycotina</taxon>
        <taxon>Mortierellomycetes</taxon>
        <taxon>Mortierellales</taxon>
        <taxon>Mortierellaceae</taxon>
        <taxon>Modicella</taxon>
    </lineage>
</organism>
<evidence type="ECO:0000313" key="2">
    <source>
        <dbReference type="EMBL" id="KAF9951819.1"/>
    </source>
</evidence>
<feature type="compositionally biased region" description="Pro residues" evidence="1">
    <location>
        <begin position="68"/>
        <end position="81"/>
    </location>
</feature>
<feature type="region of interest" description="Disordered" evidence="1">
    <location>
        <begin position="49"/>
        <end position="138"/>
    </location>
</feature>